<dbReference type="CDD" id="cd06530">
    <property type="entry name" value="S26_SPase_I"/>
    <property type="match status" value="1"/>
</dbReference>
<dbReference type="Gene3D" id="2.10.109.10">
    <property type="entry name" value="Umud Fragment, subunit A"/>
    <property type="match status" value="1"/>
</dbReference>
<keyword evidence="1" id="KW-0472">Membrane</keyword>
<dbReference type="Proteomes" id="UP000289726">
    <property type="component" value="Chromosome"/>
</dbReference>
<dbReference type="SUPFAM" id="SSF51306">
    <property type="entry name" value="LexA/Signal peptidase"/>
    <property type="match status" value="1"/>
</dbReference>
<proteinExistence type="predicted"/>
<dbReference type="RefSeq" id="WP_130427844.1">
    <property type="nucleotide sequence ID" value="NZ_CP035949.1"/>
</dbReference>
<dbReference type="GO" id="GO:0006465">
    <property type="term" value="P:signal peptide processing"/>
    <property type="evidence" value="ECO:0007669"/>
    <property type="project" value="InterPro"/>
</dbReference>
<keyword evidence="1" id="KW-1133">Transmembrane helix</keyword>
<name>A0A4P6MEE9_9MOLU</name>
<feature type="transmembrane region" description="Helical" evidence="1">
    <location>
        <begin position="209"/>
        <end position="226"/>
    </location>
</feature>
<feature type="transmembrane region" description="Helical" evidence="1">
    <location>
        <begin position="232"/>
        <end position="250"/>
    </location>
</feature>
<dbReference type="InterPro" id="IPR019533">
    <property type="entry name" value="Peptidase_S26"/>
</dbReference>
<reference evidence="2 3" key="1">
    <citation type="submission" date="2019-02" db="EMBL/GenBank/DDBJ databases">
        <title>Draft Genome Sequence of Maize Bushy Stunt-like Phytoplasma group 16SrI-B (Aster yellows) in South Africa.</title>
        <authorList>
            <person name="Coetzee B."/>
            <person name="Douglas-Smit N."/>
            <person name="Maree H.J."/>
            <person name="Burger J.T."/>
            <person name="Kruger K."/>
            <person name="Pietersen G."/>
        </authorList>
    </citation>
    <scope>NUCLEOTIDE SEQUENCE [LARGE SCALE GENOMIC DNA]</scope>
    <source>
        <strain evidence="2 3">De Villa</strain>
    </source>
</reference>
<dbReference type="InterPro" id="IPR036286">
    <property type="entry name" value="LexA/Signal_pep-like_sf"/>
</dbReference>
<evidence type="ECO:0000256" key="1">
    <source>
        <dbReference type="SAM" id="Phobius"/>
    </source>
</evidence>
<organism evidence="2 3">
    <name type="scientific">'Catharanthus roseus' aster yellows phytoplasma</name>
    <dbReference type="NCBI Taxonomy" id="1193712"/>
    <lineage>
        <taxon>Bacteria</taxon>
        <taxon>Bacillati</taxon>
        <taxon>Mycoplasmatota</taxon>
        <taxon>Mollicutes</taxon>
        <taxon>Acholeplasmatales</taxon>
        <taxon>Acholeplasmataceae</taxon>
        <taxon>Candidatus Phytoplasma</taxon>
        <taxon>16SrI (Aster yellows group)</taxon>
    </lineage>
</organism>
<dbReference type="GO" id="GO:0004252">
    <property type="term" value="F:serine-type endopeptidase activity"/>
    <property type="evidence" value="ECO:0007669"/>
    <property type="project" value="InterPro"/>
</dbReference>
<keyword evidence="1" id="KW-0812">Transmembrane</keyword>
<evidence type="ECO:0000313" key="3">
    <source>
        <dbReference type="Proteomes" id="UP000289726"/>
    </source>
</evidence>
<protein>
    <submittedName>
        <fullName evidence="2">S26 family signal peptidase</fullName>
    </submittedName>
</protein>
<dbReference type="AlphaFoldDB" id="A0A4P6MEE9"/>
<gene>
    <name evidence="2" type="ORF">EXT02_02250</name>
</gene>
<sequence length="257" mass="29466">MFKNKTKTPPQSQKNQSILLILKKSMIIILDFFLIYLFIASLGNAFFPKYSAKYLGISAFPVASGSMEPFLHGPKNEDSGQIGDLVFIRGVWDASKLMPVGAFDGKQITKNPTTKPYKVGTTHPKNGDVVIFENPNYNNPNVSEQERQAAQKHRFIIHRVVYNDSKNELIGTWGDANDTQHKYEQKIPYHKIVGKYVCKDRYIFPSIKNFFSDLFAYIGSFFAFVFENPLYLFLIIIYLMIMAYLLYSLIKELKAAK</sequence>
<evidence type="ECO:0000313" key="2">
    <source>
        <dbReference type="EMBL" id="QBF23995.1"/>
    </source>
</evidence>
<dbReference type="EMBL" id="CP035949">
    <property type="protein sequence ID" value="QBF23995.1"/>
    <property type="molecule type" value="Genomic_DNA"/>
</dbReference>
<keyword evidence="3" id="KW-1185">Reference proteome</keyword>
<feature type="transmembrane region" description="Helical" evidence="1">
    <location>
        <begin position="26"/>
        <end position="47"/>
    </location>
</feature>
<accession>A0A4P6MEE9</accession>